<reference evidence="10" key="1">
    <citation type="submission" date="2021-02" db="EMBL/GenBank/DDBJ databases">
        <title>Genome sequence Cadophora malorum strain M34.</title>
        <authorList>
            <person name="Stefanovic E."/>
            <person name="Vu D."/>
            <person name="Scully C."/>
            <person name="Dijksterhuis J."/>
            <person name="Roader J."/>
            <person name="Houbraken J."/>
        </authorList>
    </citation>
    <scope>NUCLEOTIDE SEQUENCE</scope>
    <source>
        <strain evidence="10">M34</strain>
    </source>
</reference>
<comment type="caution">
    <text evidence="10">The sequence shown here is derived from an EMBL/GenBank/DDBJ whole genome shotgun (WGS) entry which is preliminary data.</text>
</comment>
<evidence type="ECO:0000256" key="3">
    <source>
        <dbReference type="ARBA" id="ARBA00022630"/>
    </source>
</evidence>
<dbReference type="Pfam" id="PF07156">
    <property type="entry name" value="Prenylcys_lyase"/>
    <property type="match status" value="1"/>
</dbReference>
<dbReference type="EMBL" id="JAFJYH010000156">
    <property type="protein sequence ID" value="KAG4417391.1"/>
    <property type="molecule type" value="Genomic_DNA"/>
</dbReference>
<dbReference type="SUPFAM" id="SSF51905">
    <property type="entry name" value="FAD/NAD(P)-binding domain"/>
    <property type="match status" value="1"/>
</dbReference>
<dbReference type="InterPro" id="IPR010795">
    <property type="entry name" value="Prenylcys_lyase"/>
</dbReference>
<dbReference type="GO" id="GO:0030328">
    <property type="term" value="P:prenylcysteine catabolic process"/>
    <property type="evidence" value="ECO:0007669"/>
    <property type="project" value="InterPro"/>
</dbReference>
<dbReference type="Gene3D" id="3.90.660.20">
    <property type="entry name" value="Protoporphyrinogen oxidase, mitochondrial, domain 2"/>
    <property type="match status" value="1"/>
</dbReference>
<name>A0A8H7TDB8_9HELO</name>
<dbReference type="OrthoDB" id="437369at2759"/>
<evidence type="ECO:0000259" key="9">
    <source>
        <dbReference type="Pfam" id="PF07156"/>
    </source>
</evidence>
<comment type="similarity">
    <text evidence="2">Belongs to the prenylcysteine oxidase family.</text>
</comment>
<evidence type="ECO:0000256" key="2">
    <source>
        <dbReference type="ARBA" id="ARBA00009967"/>
    </source>
</evidence>
<dbReference type="GO" id="GO:0030327">
    <property type="term" value="P:prenylated protein catabolic process"/>
    <property type="evidence" value="ECO:0007669"/>
    <property type="project" value="TreeGrafter"/>
</dbReference>
<dbReference type="PANTHER" id="PTHR15944:SF0">
    <property type="entry name" value="PRENYLCYSTEINE LYASE DOMAIN-CONTAINING PROTEIN"/>
    <property type="match status" value="1"/>
</dbReference>
<comment type="cofactor">
    <cofactor evidence="1">
        <name>FAD</name>
        <dbReference type="ChEBI" id="CHEBI:57692"/>
    </cofactor>
</comment>
<keyword evidence="7" id="KW-0325">Glycoprotein</keyword>
<protein>
    <recommendedName>
        <fullName evidence="9">Prenylcysteine lyase domain-containing protein</fullName>
    </recommendedName>
</protein>
<dbReference type="GO" id="GO:0001735">
    <property type="term" value="F:prenylcysteine oxidase activity"/>
    <property type="evidence" value="ECO:0007669"/>
    <property type="project" value="InterPro"/>
</dbReference>
<keyword evidence="3" id="KW-0285">Flavoprotein</keyword>
<feature type="domain" description="Prenylcysteine lyase" evidence="9">
    <location>
        <begin position="180"/>
        <end position="556"/>
    </location>
</feature>
<sequence length="561" mass="62937">MNYTYLIIPGVLFLSAQAAISDAAPQQLLNPNNQSSQPMPRSKIAIIGAGLSGATAAYYLHDSIRESQEVDITIFESLPEMGSRIKSIKYRGRTIEVGAPAASTHDWCVLRAMKDVGLAPKAPDPRWYFRVKKRVGVWNGGEILIAEPHEPQCSTWWEIVWKLWRDGTTAWYLRKVSPPMWWELGKLMWRYGVSPWRFHRAVSSDLAAWDRFGADLDAWERLTFSNLGSEMDKSGLSAQVLGSARSCLRDLGHSNEFLNEVVEPCTRARFGQNLDGVRGLSAEIAFREFFSRSVSVSGGNCRLVDRLISLSKADLKFNSGIKEIHPGQSKRYKLRVESPLPKSNVSTYWEDFDAVAIAVPFSMSGVSFGEEVDIRMNLDASSHPSERHITHFVSSQDLSPDFFKLLPRIKLPDMISTTPYSSNVPDIYSITLLDTITRIDRTGCSPPPLSSRLDLDDCDSVIHEGIYRVVSSETIDNQTLSKMVGSSSDYDFPFIHRQVWPYITATEIDFQLPTRKIELAPGLYYTGGGEDIISSLEMSCRMGFNAGMKVFNAVSQSRERD</sequence>
<evidence type="ECO:0000256" key="6">
    <source>
        <dbReference type="ARBA" id="ARBA00023002"/>
    </source>
</evidence>
<evidence type="ECO:0000313" key="11">
    <source>
        <dbReference type="Proteomes" id="UP000664132"/>
    </source>
</evidence>
<dbReference type="PANTHER" id="PTHR15944">
    <property type="entry name" value="FARNESYLCYSTEINE LYASE"/>
    <property type="match status" value="1"/>
</dbReference>
<keyword evidence="4 8" id="KW-0732">Signal</keyword>
<keyword evidence="11" id="KW-1185">Reference proteome</keyword>
<feature type="chain" id="PRO_5034604565" description="Prenylcysteine lyase domain-containing protein" evidence="8">
    <location>
        <begin position="19"/>
        <end position="561"/>
    </location>
</feature>
<organism evidence="10 11">
    <name type="scientific">Cadophora malorum</name>
    <dbReference type="NCBI Taxonomy" id="108018"/>
    <lineage>
        <taxon>Eukaryota</taxon>
        <taxon>Fungi</taxon>
        <taxon>Dikarya</taxon>
        <taxon>Ascomycota</taxon>
        <taxon>Pezizomycotina</taxon>
        <taxon>Leotiomycetes</taxon>
        <taxon>Helotiales</taxon>
        <taxon>Ploettnerulaceae</taxon>
        <taxon>Cadophora</taxon>
    </lineage>
</organism>
<evidence type="ECO:0000256" key="5">
    <source>
        <dbReference type="ARBA" id="ARBA00022827"/>
    </source>
</evidence>
<evidence type="ECO:0000256" key="4">
    <source>
        <dbReference type="ARBA" id="ARBA00022729"/>
    </source>
</evidence>
<keyword evidence="5" id="KW-0274">FAD</keyword>
<dbReference type="InterPro" id="IPR036188">
    <property type="entry name" value="FAD/NAD-bd_sf"/>
</dbReference>
<dbReference type="AlphaFoldDB" id="A0A8H7TDB8"/>
<dbReference type="Gene3D" id="3.50.50.60">
    <property type="entry name" value="FAD/NAD(P)-binding domain"/>
    <property type="match status" value="1"/>
</dbReference>
<gene>
    <name evidence="10" type="ORF">IFR04_009460</name>
</gene>
<dbReference type="Pfam" id="PF13450">
    <property type="entry name" value="NAD_binding_8"/>
    <property type="match status" value="1"/>
</dbReference>
<dbReference type="Proteomes" id="UP000664132">
    <property type="component" value="Unassembled WGS sequence"/>
</dbReference>
<feature type="signal peptide" evidence="8">
    <location>
        <begin position="1"/>
        <end position="18"/>
    </location>
</feature>
<evidence type="ECO:0000256" key="7">
    <source>
        <dbReference type="ARBA" id="ARBA00023180"/>
    </source>
</evidence>
<dbReference type="InterPro" id="IPR017046">
    <property type="entry name" value="Prenylcysteine_Oxase1"/>
</dbReference>
<evidence type="ECO:0000256" key="8">
    <source>
        <dbReference type="SAM" id="SignalP"/>
    </source>
</evidence>
<proteinExistence type="inferred from homology"/>
<evidence type="ECO:0000256" key="1">
    <source>
        <dbReference type="ARBA" id="ARBA00001974"/>
    </source>
</evidence>
<accession>A0A8H7TDB8</accession>
<evidence type="ECO:0000313" key="10">
    <source>
        <dbReference type="EMBL" id="KAG4417391.1"/>
    </source>
</evidence>
<keyword evidence="6" id="KW-0560">Oxidoreductase</keyword>